<accession>A0A1J6JX27</accession>
<evidence type="ECO:0000313" key="3">
    <source>
        <dbReference type="Proteomes" id="UP000187609"/>
    </source>
</evidence>
<comment type="caution">
    <text evidence="2">The sequence shown here is derived from an EMBL/GenBank/DDBJ whole genome shotgun (WGS) entry which is preliminary data.</text>
</comment>
<proteinExistence type="predicted"/>
<feature type="region of interest" description="Disordered" evidence="1">
    <location>
        <begin position="1"/>
        <end position="20"/>
    </location>
</feature>
<gene>
    <name evidence="2" type="ORF">A4A49_35903</name>
</gene>
<feature type="compositionally biased region" description="Polar residues" evidence="1">
    <location>
        <begin position="1"/>
        <end position="11"/>
    </location>
</feature>
<name>A0A1J6JX27_NICAT</name>
<sequence length="148" mass="16680">MLGAQMWQSAMEQVHPANPNANREVPIQERINQIFNSMPFFPELTVEDPYATPHFKAFQPEAAQKDSPSQQEKQILIQPEQSPLGSIAKRISTALEILKSKDMTTEQGAIPIDDLVRVDSIWLETVRAVEFSVDHSETLILLCPKNLV</sequence>
<reference evidence="2" key="1">
    <citation type="submission" date="2016-11" db="EMBL/GenBank/DDBJ databases">
        <title>The genome of Nicotiana attenuata.</title>
        <authorList>
            <person name="Xu S."/>
            <person name="Brockmoeller T."/>
            <person name="Gaquerel E."/>
            <person name="Navarro A."/>
            <person name="Kuhl H."/>
            <person name="Gase K."/>
            <person name="Ling Z."/>
            <person name="Zhou W."/>
            <person name="Kreitzer C."/>
            <person name="Stanke M."/>
            <person name="Tang H."/>
            <person name="Lyons E."/>
            <person name="Pandey P."/>
            <person name="Pandey S.P."/>
            <person name="Timmermann B."/>
            <person name="Baldwin I.T."/>
        </authorList>
    </citation>
    <scope>NUCLEOTIDE SEQUENCE [LARGE SCALE GENOMIC DNA]</scope>
    <source>
        <strain evidence="2">UT</strain>
    </source>
</reference>
<dbReference type="SMR" id="A0A1J6JX27"/>
<dbReference type="Gramene" id="OIT21004">
    <property type="protein sequence ID" value="OIT21004"/>
    <property type="gene ID" value="A4A49_35903"/>
</dbReference>
<feature type="compositionally biased region" description="Polar residues" evidence="1">
    <location>
        <begin position="66"/>
        <end position="81"/>
    </location>
</feature>
<dbReference type="Proteomes" id="UP000187609">
    <property type="component" value="Unassembled WGS sequence"/>
</dbReference>
<keyword evidence="3" id="KW-1185">Reference proteome</keyword>
<evidence type="ECO:0000256" key="1">
    <source>
        <dbReference type="SAM" id="MobiDB-lite"/>
    </source>
</evidence>
<dbReference type="AlphaFoldDB" id="A0A1J6JX27"/>
<feature type="region of interest" description="Disordered" evidence="1">
    <location>
        <begin position="55"/>
        <end position="81"/>
    </location>
</feature>
<evidence type="ECO:0000313" key="2">
    <source>
        <dbReference type="EMBL" id="OIT21004.1"/>
    </source>
</evidence>
<protein>
    <submittedName>
        <fullName evidence="2">Uncharacterized protein</fullName>
    </submittedName>
</protein>
<organism evidence="2 3">
    <name type="scientific">Nicotiana attenuata</name>
    <name type="common">Coyote tobacco</name>
    <dbReference type="NCBI Taxonomy" id="49451"/>
    <lineage>
        <taxon>Eukaryota</taxon>
        <taxon>Viridiplantae</taxon>
        <taxon>Streptophyta</taxon>
        <taxon>Embryophyta</taxon>
        <taxon>Tracheophyta</taxon>
        <taxon>Spermatophyta</taxon>
        <taxon>Magnoliopsida</taxon>
        <taxon>eudicotyledons</taxon>
        <taxon>Gunneridae</taxon>
        <taxon>Pentapetalae</taxon>
        <taxon>asterids</taxon>
        <taxon>lamiids</taxon>
        <taxon>Solanales</taxon>
        <taxon>Solanaceae</taxon>
        <taxon>Nicotianoideae</taxon>
        <taxon>Nicotianeae</taxon>
        <taxon>Nicotiana</taxon>
    </lineage>
</organism>
<dbReference type="EMBL" id="MJEQ01004691">
    <property type="protein sequence ID" value="OIT21004.1"/>
    <property type="molecule type" value="Genomic_DNA"/>
</dbReference>